<accession>A0A3M7QM02</accession>
<dbReference type="EMBL" id="REGN01005768">
    <property type="protein sequence ID" value="RNA12081.1"/>
    <property type="molecule type" value="Genomic_DNA"/>
</dbReference>
<gene>
    <name evidence="1" type="ORF">BpHYR1_053764</name>
</gene>
<feature type="non-terminal residue" evidence="1">
    <location>
        <position position="1"/>
    </location>
</feature>
<dbReference type="Proteomes" id="UP000276133">
    <property type="component" value="Unassembled WGS sequence"/>
</dbReference>
<keyword evidence="2" id="KW-1185">Reference proteome</keyword>
<name>A0A3M7QM02_BRAPC</name>
<dbReference type="AlphaFoldDB" id="A0A3M7QM02"/>
<proteinExistence type="predicted"/>
<evidence type="ECO:0000313" key="2">
    <source>
        <dbReference type="Proteomes" id="UP000276133"/>
    </source>
</evidence>
<evidence type="ECO:0000313" key="1">
    <source>
        <dbReference type="EMBL" id="RNA12081.1"/>
    </source>
</evidence>
<dbReference type="OrthoDB" id="10257471at2759"/>
<sequence>ITDDGVFLMFSKPNVAKTIQEVHVAHCDFISDQSIECILIYLTPASRIALEDFMRSNNQKVKHVTWTIY</sequence>
<comment type="caution">
    <text evidence="1">The sequence shown here is derived from an EMBL/GenBank/DDBJ whole genome shotgun (WGS) entry which is preliminary data.</text>
</comment>
<reference evidence="1 2" key="1">
    <citation type="journal article" date="2018" name="Sci. Rep.">
        <title>Genomic signatures of local adaptation to the degree of environmental predictability in rotifers.</title>
        <authorList>
            <person name="Franch-Gras L."/>
            <person name="Hahn C."/>
            <person name="Garcia-Roger E.M."/>
            <person name="Carmona M.J."/>
            <person name="Serra M."/>
            <person name="Gomez A."/>
        </authorList>
    </citation>
    <scope>NUCLEOTIDE SEQUENCE [LARGE SCALE GENOMIC DNA]</scope>
    <source>
        <strain evidence="1">HYR1</strain>
    </source>
</reference>
<organism evidence="1 2">
    <name type="scientific">Brachionus plicatilis</name>
    <name type="common">Marine rotifer</name>
    <name type="synonym">Brachionus muelleri</name>
    <dbReference type="NCBI Taxonomy" id="10195"/>
    <lineage>
        <taxon>Eukaryota</taxon>
        <taxon>Metazoa</taxon>
        <taxon>Spiralia</taxon>
        <taxon>Gnathifera</taxon>
        <taxon>Rotifera</taxon>
        <taxon>Eurotatoria</taxon>
        <taxon>Monogononta</taxon>
        <taxon>Pseudotrocha</taxon>
        <taxon>Ploima</taxon>
        <taxon>Brachionidae</taxon>
        <taxon>Brachionus</taxon>
    </lineage>
</organism>
<protein>
    <submittedName>
        <fullName evidence="1">Uncharacterized protein</fullName>
    </submittedName>
</protein>